<feature type="region of interest" description="Disordered" evidence="5">
    <location>
        <begin position="226"/>
        <end position="247"/>
    </location>
</feature>
<dbReference type="NCBIfam" id="NF001859">
    <property type="entry name" value="PRK00591.1"/>
    <property type="match status" value="1"/>
</dbReference>
<comment type="function">
    <text evidence="1">Peptide chain release factor 1 directs the termination of translation in response to the peptide chain termination codons UAG and UAA.</text>
</comment>
<dbReference type="PROSITE" id="PS00745">
    <property type="entry name" value="RF_PROK_I"/>
    <property type="match status" value="1"/>
</dbReference>
<dbReference type="PANTHER" id="PTHR43804:SF7">
    <property type="entry name" value="LD18447P"/>
    <property type="match status" value="1"/>
</dbReference>
<feature type="compositionally biased region" description="Basic and acidic residues" evidence="5">
    <location>
        <begin position="226"/>
        <end position="237"/>
    </location>
</feature>
<dbReference type="Gene3D" id="3.30.160.20">
    <property type="match status" value="1"/>
</dbReference>
<reference evidence="7 8" key="1">
    <citation type="journal article" date="2016" name="Nat. Commun.">
        <title>Thousands of microbial genomes shed light on interconnected biogeochemical processes in an aquifer system.</title>
        <authorList>
            <person name="Anantharaman K."/>
            <person name="Brown C.T."/>
            <person name="Hug L.A."/>
            <person name="Sharon I."/>
            <person name="Castelle C.J."/>
            <person name="Probst A.J."/>
            <person name="Thomas B.C."/>
            <person name="Singh A."/>
            <person name="Wilkins M.J."/>
            <person name="Karaoz U."/>
            <person name="Brodie E.L."/>
            <person name="Williams K.H."/>
            <person name="Hubbard S.S."/>
            <person name="Banfield J.F."/>
        </authorList>
    </citation>
    <scope>NUCLEOTIDE SEQUENCE [LARGE SCALE GENOMIC DNA]</scope>
</reference>
<dbReference type="AlphaFoldDB" id="A0A1F5DM50"/>
<evidence type="ECO:0000259" key="6">
    <source>
        <dbReference type="PROSITE" id="PS00745"/>
    </source>
</evidence>
<accession>A0A1F5DM50</accession>
<evidence type="ECO:0000313" key="7">
    <source>
        <dbReference type="EMBL" id="OGD56237.1"/>
    </source>
</evidence>
<protein>
    <submittedName>
        <fullName evidence="7">Peptide chain release factor 1</fullName>
    </submittedName>
</protein>
<dbReference type="InterPro" id="IPR050057">
    <property type="entry name" value="Prokaryotic/Mito_RF"/>
</dbReference>
<evidence type="ECO:0000256" key="1">
    <source>
        <dbReference type="ARBA" id="ARBA00002986"/>
    </source>
</evidence>
<comment type="similarity">
    <text evidence="2">Belongs to the prokaryotic/mitochondrial release factor family.</text>
</comment>
<dbReference type="InterPro" id="IPR005139">
    <property type="entry name" value="PCRF"/>
</dbReference>
<dbReference type="Pfam" id="PF00472">
    <property type="entry name" value="RF-1"/>
    <property type="match status" value="1"/>
</dbReference>
<dbReference type="Proteomes" id="UP000178764">
    <property type="component" value="Unassembled WGS sequence"/>
</dbReference>
<dbReference type="SUPFAM" id="SSF75620">
    <property type="entry name" value="Release factor"/>
    <property type="match status" value="1"/>
</dbReference>
<evidence type="ECO:0000313" key="8">
    <source>
        <dbReference type="Proteomes" id="UP000178764"/>
    </source>
</evidence>
<dbReference type="Gene3D" id="3.30.70.1660">
    <property type="match status" value="1"/>
</dbReference>
<feature type="region of interest" description="Disordered" evidence="5">
    <location>
        <begin position="1"/>
        <end position="20"/>
    </location>
</feature>
<dbReference type="GO" id="GO:0003747">
    <property type="term" value="F:translation release factor activity"/>
    <property type="evidence" value="ECO:0007669"/>
    <property type="project" value="InterPro"/>
</dbReference>
<dbReference type="Pfam" id="PF03462">
    <property type="entry name" value="PCRF"/>
    <property type="match status" value="1"/>
</dbReference>
<evidence type="ECO:0000256" key="5">
    <source>
        <dbReference type="SAM" id="MobiDB-lite"/>
    </source>
</evidence>
<dbReference type="FunFam" id="3.30.160.20:FF:000004">
    <property type="entry name" value="Peptide chain release factor 1"/>
    <property type="match status" value="1"/>
</dbReference>
<dbReference type="EMBL" id="MEZT01000024">
    <property type="protein sequence ID" value="OGD56237.1"/>
    <property type="molecule type" value="Genomic_DNA"/>
</dbReference>
<dbReference type="InterPro" id="IPR000352">
    <property type="entry name" value="Pep_chain_release_fac_I"/>
</dbReference>
<dbReference type="SMART" id="SM00937">
    <property type="entry name" value="PCRF"/>
    <property type="match status" value="1"/>
</dbReference>
<evidence type="ECO:0000256" key="3">
    <source>
        <dbReference type="ARBA" id="ARBA00022481"/>
    </source>
</evidence>
<organism evidence="7 8">
    <name type="scientific">Candidatus Berkelbacteria bacterium RBG_13_40_8</name>
    <dbReference type="NCBI Taxonomy" id="1797467"/>
    <lineage>
        <taxon>Bacteria</taxon>
        <taxon>Candidatus Berkelbacteria</taxon>
    </lineage>
</organism>
<proteinExistence type="inferred from homology"/>
<gene>
    <name evidence="7" type="ORF">A2V71_02850</name>
</gene>
<evidence type="ECO:0000256" key="2">
    <source>
        <dbReference type="ARBA" id="ARBA00010835"/>
    </source>
</evidence>
<feature type="domain" description="Prokaryotic-type class I peptide chain release factors" evidence="6">
    <location>
        <begin position="172"/>
        <end position="188"/>
    </location>
</feature>
<dbReference type="GO" id="GO:0005737">
    <property type="term" value="C:cytoplasm"/>
    <property type="evidence" value="ECO:0007669"/>
    <property type="project" value="UniProtKB-ARBA"/>
</dbReference>
<dbReference type="PANTHER" id="PTHR43804">
    <property type="entry name" value="LD18447P"/>
    <property type="match status" value="1"/>
</dbReference>
<name>A0A1F5DM50_9BACT</name>
<keyword evidence="4" id="KW-0648">Protein biosynthesis</keyword>
<sequence>MNDLENQLKQAQELYNSTDDPSLRELAKEEIDNLKSQLTTSDSSENKDVFFDRKFALLEIRAGTGGDEAELFAAELFRMYSRFAERKGWKIATLDTNKTPLGGIKNITAEIIGDDAYQLLKFESGVHRVQRVPKTEKSGRIHTSAVTVAVMPEIEETEIQINPQDIRVDVYRAKGHGGQGVNTTDSAVRITHLPSGLVVTCQDERSQIKNRAKAMVVLRSRLFQQEEEKKSKERSERQIQIGTGDRSEKIRTYNFPQDRITDHRIKKSWGKISQIMDGALDPIVSTLEKENACLKVELTPSKKV</sequence>
<dbReference type="FunFam" id="3.30.70.1660:FF:000002">
    <property type="entry name" value="Peptide chain release factor 1"/>
    <property type="match status" value="1"/>
</dbReference>
<keyword evidence="3" id="KW-0488">Methylation</keyword>
<comment type="caution">
    <text evidence="7">The sequence shown here is derived from an EMBL/GenBank/DDBJ whole genome shotgun (WGS) entry which is preliminary data.</text>
</comment>
<evidence type="ECO:0000256" key="4">
    <source>
        <dbReference type="ARBA" id="ARBA00022917"/>
    </source>
</evidence>
<dbReference type="InterPro" id="IPR045853">
    <property type="entry name" value="Pep_chain_release_fac_I_sf"/>
</dbReference>